<evidence type="ECO:0000313" key="3">
    <source>
        <dbReference type="Proteomes" id="UP000693892"/>
    </source>
</evidence>
<name>A0A916NEZ8_9MICO</name>
<reference evidence="2" key="1">
    <citation type="submission" date="2021-06" db="EMBL/GenBank/DDBJ databases">
        <authorList>
            <person name="Criscuolo A."/>
        </authorList>
    </citation>
    <scope>NUCLEOTIDE SEQUENCE</scope>
    <source>
        <strain evidence="2">CIP111803</strain>
    </source>
</reference>
<accession>A0A916NEZ8</accession>
<gene>
    <name evidence="2" type="ORF">LEUCIP111803_00035</name>
</gene>
<dbReference type="AlphaFoldDB" id="A0A916NEZ8"/>
<keyword evidence="1" id="KW-1133">Transmembrane helix</keyword>
<comment type="caution">
    <text evidence="2">The sequence shown here is derived from an EMBL/GenBank/DDBJ whole genome shotgun (WGS) entry which is preliminary data.</text>
</comment>
<keyword evidence="3" id="KW-1185">Reference proteome</keyword>
<evidence type="ECO:0000256" key="1">
    <source>
        <dbReference type="SAM" id="Phobius"/>
    </source>
</evidence>
<evidence type="ECO:0000313" key="2">
    <source>
        <dbReference type="EMBL" id="CAG7595285.1"/>
    </source>
</evidence>
<protein>
    <submittedName>
        <fullName evidence="2">Uncharacterized protein</fullName>
    </submittedName>
</protein>
<proteinExistence type="predicted"/>
<dbReference type="Proteomes" id="UP000693892">
    <property type="component" value="Unassembled WGS sequence"/>
</dbReference>
<organism evidence="2 3">
    <name type="scientific">Leucobacter soli</name>
    <dbReference type="NCBI Taxonomy" id="2812850"/>
    <lineage>
        <taxon>Bacteria</taxon>
        <taxon>Bacillati</taxon>
        <taxon>Actinomycetota</taxon>
        <taxon>Actinomycetes</taxon>
        <taxon>Micrococcales</taxon>
        <taxon>Microbacteriaceae</taxon>
        <taxon>Leucobacter</taxon>
    </lineage>
</organism>
<sequence length="43" mass="4470">MGPSCSAWVQATIAAMIVLVAFLVFFPLGALHAEPEVPADALD</sequence>
<feature type="transmembrane region" description="Helical" evidence="1">
    <location>
        <begin position="7"/>
        <end position="28"/>
    </location>
</feature>
<dbReference type="EMBL" id="CAJVAP010000001">
    <property type="protein sequence ID" value="CAG7595285.1"/>
    <property type="molecule type" value="Genomic_DNA"/>
</dbReference>
<dbReference type="RefSeq" id="WP_382331756.1">
    <property type="nucleotide sequence ID" value="NZ_JBHTGH010000001.1"/>
</dbReference>
<keyword evidence="1" id="KW-0472">Membrane</keyword>
<keyword evidence="1" id="KW-0812">Transmembrane</keyword>